<evidence type="ECO:0000313" key="3">
    <source>
        <dbReference type="Proteomes" id="UP000050326"/>
    </source>
</evidence>
<dbReference type="InterPro" id="IPR007863">
    <property type="entry name" value="Peptidase_M16_C"/>
</dbReference>
<gene>
    <name evidence="2" type="ORF">OXPF_22140</name>
</gene>
<evidence type="ECO:0000313" key="2">
    <source>
        <dbReference type="EMBL" id="KPU44048.1"/>
    </source>
</evidence>
<protein>
    <submittedName>
        <fullName evidence="2">Peptidase M16 inactive domain protein</fullName>
    </submittedName>
</protein>
<dbReference type="InterPro" id="IPR050361">
    <property type="entry name" value="MPP/UQCRC_Complex"/>
</dbReference>
<dbReference type="SUPFAM" id="SSF63411">
    <property type="entry name" value="LuxS/MPP-like metallohydrolase"/>
    <property type="match status" value="2"/>
</dbReference>
<dbReference type="GO" id="GO:0046872">
    <property type="term" value="F:metal ion binding"/>
    <property type="evidence" value="ECO:0007669"/>
    <property type="project" value="InterPro"/>
</dbReference>
<dbReference type="OrthoDB" id="9762085at2"/>
<dbReference type="PANTHER" id="PTHR11851:SF186">
    <property type="entry name" value="INACTIVE METALLOPROTEASE YMFF-RELATED"/>
    <property type="match status" value="1"/>
</dbReference>
<feature type="domain" description="Peptidase M16 C-terminal" evidence="1">
    <location>
        <begin position="181"/>
        <end position="355"/>
    </location>
</feature>
<dbReference type="Gene3D" id="3.30.830.10">
    <property type="entry name" value="Metalloenzyme, LuxS/M16 peptidase-like"/>
    <property type="match status" value="2"/>
</dbReference>
<organism evidence="2 3">
    <name type="scientific">Oxobacter pfennigii</name>
    <dbReference type="NCBI Taxonomy" id="36849"/>
    <lineage>
        <taxon>Bacteria</taxon>
        <taxon>Bacillati</taxon>
        <taxon>Bacillota</taxon>
        <taxon>Clostridia</taxon>
        <taxon>Eubacteriales</taxon>
        <taxon>Clostridiaceae</taxon>
        <taxon>Oxobacter</taxon>
    </lineage>
</organism>
<accession>A0A0N8NT75</accession>
<dbReference type="AlphaFoldDB" id="A0A0N8NT75"/>
<evidence type="ECO:0000259" key="1">
    <source>
        <dbReference type="Pfam" id="PF05193"/>
    </source>
</evidence>
<dbReference type="Pfam" id="PF05193">
    <property type="entry name" value="Peptidase_M16_C"/>
    <property type="match status" value="1"/>
</dbReference>
<dbReference type="NCBIfam" id="NF047422">
    <property type="entry name" value="YfmF_fam"/>
    <property type="match status" value="1"/>
</dbReference>
<reference evidence="2 3" key="1">
    <citation type="submission" date="2015-09" db="EMBL/GenBank/DDBJ databases">
        <title>Genome sequence of Oxobacter pfennigii DSM 3222.</title>
        <authorList>
            <person name="Poehlein A."/>
            <person name="Bengelsdorf F.R."/>
            <person name="Schiel-Bengelsdorf B."/>
            <person name="Duerre P."/>
            <person name="Daniel R."/>
        </authorList>
    </citation>
    <scope>NUCLEOTIDE SEQUENCE [LARGE SCALE GENOMIC DNA]</scope>
    <source>
        <strain evidence="2 3">DSM 3222</strain>
    </source>
</reference>
<dbReference type="RefSeq" id="WP_054875251.1">
    <property type="nucleotide sequence ID" value="NZ_LKET01000032.1"/>
</dbReference>
<keyword evidence="3" id="KW-1185">Reference proteome</keyword>
<dbReference type="InterPro" id="IPR011249">
    <property type="entry name" value="Metalloenz_LuxS/M16"/>
</dbReference>
<sequence>MNLFKEQQLGDHVNIHMYNTNKFKTTALCFYINDNLDENAALNALLPRILKSGSNTYKNSTIISEYLEELYGASFGVDIIKKGEVQSILFYLQFVEGQYVKDILMFKKAIDFICDIVLNPIIENNSFKEEYVVTEKKILEDMIASRKNDKIQYAVERCMQISCKGTPFEIYKYGEPYMLEKINASNLYEHYRKILRENPIDIYIAGSVSEEEALSYIKERFVINRENIENIRDLNMQNETREKQLLHETMDINQGKLCLGYRTNMSFAHENFPALSVYTGILGGGMNSKLFLNMREKENLAYYAYSGIEKFKGLLLVNCGIEVENYERSVNIIEEQVEDMRKGNITDSEIDNSIKKIMSDLKTINDNVPLMIDYNLGGMLYGKEIVPEDMMKKVEKVKKEDIIEAAQGIKLDTIFFLSSKDKERKYEYH</sequence>
<comment type="caution">
    <text evidence="2">The sequence shown here is derived from an EMBL/GenBank/DDBJ whole genome shotgun (WGS) entry which is preliminary data.</text>
</comment>
<dbReference type="Proteomes" id="UP000050326">
    <property type="component" value="Unassembled WGS sequence"/>
</dbReference>
<dbReference type="EMBL" id="LKET01000032">
    <property type="protein sequence ID" value="KPU44048.1"/>
    <property type="molecule type" value="Genomic_DNA"/>
</dbReference>
<dbReference type="STRING" id="36849.OXPF_22140"/>
<dbReference type="PATRIC" id="fig|36849.3.peg.2335"/>
<name>A0A0N8NT75_9CLOT</name>
<proteinExistence type="predicted"/>
<dbReference type="PANTHER" id="PTHR11851">
    <property type="entry name" value="METALLOPROTEASE"/>
    <property type="match status" value="1"/>
</dbReference>